<keyword evidence="1" id="KW-1133">Transmembrane helix</keyword>
<feature type="transmembrane region" description="Helical" evidence="1">
    <location>
        <begin position="120"/>
        <end position="138"/>
    </location>
</feature>
<name>A0A1W1CX30_9ZZZZ</name>
<accession>A0A1W1CX30</accession>
<gene>
    <name evidence="2" type="ORF">MNB_SM-6-1330</name>
</gene>
<protein>
    <recommendedName>
        <fullName evidence="3">Copper resistance protein D domain-containing protein</fullName>
    </recommendedName>
</protein>
<dbReference type="EMBL" id="FPHK01000143">
    <property type="protein sequence ID" value="SFV70283.1"/>
    <property type="molecule type" value="Genomic_DNA"/>
</dbReference>
<evidence type="ECO:0008006" key="3">
    <source>
        <dbReference type="Google" id="ProtNLM"/>
    </source>
</evidence>
<feature type="transmembrane region" description="Helical" evidence="1">
    <location>
        <begin position="6"/>
        <end position="27"/>
    </location>
</feature>
<feature type="transmembrane region" description="Helical" evidence="1">
    <location>
        <begin position="81"/>
        <end position="99"/>
    </location>
</feature>
<sequence>MLYTIIHTIHIFAVFVYGGFLFTDNLFMTKMKQTLSEEEHTKAREAIMMHVRKVVPKALIVAVLSGMYLFTQVFGEIAPDGLSTFQIALSIKAFLGLWLGFRGVNQVFFGIQPWVFKSHLFPFILVIIIIFLSQFMFLDFTSLLAQ</sequence>
<reference evidence="2" key="1">
    <citation type="submission" date="2016-10" db="EMBL/GenBank/DDBJ databases">
        <authorList>
            <person name="de Groot N.N."/>
        </authorList>
    </citation>
    <scope>NUCLEOTIDE SEQUENCE</scope>
</reference>
<organism evidence="2">
    <name type="scientific">hydrothermal vent metagenome</name>
    <dbReference type="NCBI Taxonomy" id="652676"/>
    <lineage>
        <taxon>unclassified sequences</taxon>
        <taxon>metagenomes</taxon>
        <taxon>ecological metagenomes</taxon>
    </lineage>
</organism>
<proteinExistence type="predicted"/>
<keyword evidence="1" id="KW-0812">Transmembrane</keyword>
<keyword evidence="1" id="KW-0472">Membrane</keyword>
<dbReference type="AlphaFoldDB" id="A0A1W1CX30"/>
<evidence type="ECO:0000313" key="2">
    <source>
        <dbReference type="EMBL" id="SFV70283.1"/>
    </source>
</evidence>
<feature type="transmembrane region" description="Helical" evidence="1">
    <location>
        <begin position="54"/>
        <end position="75"/>
    </location>
</feature>
<evidence type="ECO:0000256" key="1">
    <source>
        <dbReference type="SAM" id="Phobius"/>
    </source>
</evidence>